<keyword evidence="2" id="KW-1185">Reference proteome</keyword>
<gene>
    <name evidence="1" type="ORF">BDN72DRAFT_823162</name>
</gene>
<reference evidence="1 2" key="1">
    <citation type="journal article" date="2019" name="Nat. Ecol. Evol.">
        <title>Megaphylogeny resolves global patterns of mushroom evolution.</title>
        <authorList>
            <person name="Varga T."/>
            <person name="Krizsan K."/>
            <person name="Foldi C."/>
            <person name="Dima B."/>
            <person name="Sanchez-Garcia M."/>
            <person name="Sanchez-Ramirez S."/>
            <person name="Szollosi G.J."/>
            <person name="Szarkandi J.G."/>
            <person name="Papp V."/>
            <person name="Albert L."/>
            <person name="Andreopoulos W."/>
            <person name="Angelini C."/>
            <person name="Antonin V."/>
            <person name="Barry K.W."/>
            <person name="Bougher N.L."/>
            <person name="Buchanan P."/>
            <person name="Buyck B."/>
            <person name="Bense V."/>
            <person name="Catcheside P."/>
            <person name="Chovatia M."/>
            <person name="Cooper J."/>
            <person name="Damon W."/>
            <person name="Desjardin D."/>
            <person name="Finy P."/>
            <person name="Geml J."/>
            <person name="Haridas S."/>
            <person name="Hughes K."/>
            <person name="Justo A."/>
            <person name="Karasinski D."/>
            <person name="Kautmanova I."/>
            <person name="Kiss B."/>
            <person name="Kocsube S."/>
            <person name="Kotiranta H."/>
            <person name="LaButti K.M."/>
            <person name="Lechner B.E."/>
            <person name="Liimatainen K."/>
            <person name="Lipzen A."/>
            <person name="Lukacs Z."/>
            <person name="Mihaltcheva S."/>
            <person name="Morgado L.N."/>
            <person name="Niskanen T."/>
            <person name="Noordeloos M.E."/>
            <person name="Ohm R.A."/>
            <person name="Ortiz-Santana B."/>
            <person name="Ovrebo C."/>
            <person name="Racz N."/>
            <person name="Riley R."/>
            <person name="Savchenko A."/>
            <person name="Shiryaev A."/>
            <person name="Soop K."/>
            <person name="Spirin V."/>
            <person name="Szebenyi C."/>
            <person name="Tomsovsky M."/>
            <person name="Tulloss R.E."/>
            <person name="Uehling J."/>
            <person name="Grigoriev I.V."/>
            <person name="Vagvolgyi C."/>
            <person name="Papp T."/>
            <person name="Martin F.M."/>
            <person name="Miettinen O."/>
            <person name="Hibbett D.S."/>
            <person name="Nagy L.G."/>
        </authorList>
    </citation>
    <scope>NUCLEOTIDE SEQUENCE [LARGE SCALE GENOMIC DNA]</scope>
    <source>
        <strain evidence="1 2">NL-1719</strain>
    </source>
</reference>
<proteinExistence type="predicted"/>
<sequence length="134" mass="14169">MPHTGACLCGETTVELTSTHEGQIICHCLDCKQTSGSAYSTNVLAPKTDVKIEGPVKRYGIKVPSGNVVTRIFCGNCGSAISHESVVFGDAQAIQTGNFKDFATVPVVAELFTKDRWTSLAPVSGAAQHEKMPA</sequence>
<protein>
    <submittedName>
        <fullName evidence="1">Uncharacterized protein</fullName>
    </submittedName>
</protein>
<evidence type="ECO:0000313" key="1">
    <source>
        <dbReference type="EMBL" id="TFK66625.1"/>
    </source>
</evidence>
<accession>A0ACD3ALJ1</accession>
<dbReference type="Proteomes" id="UP000308600">
    <property type="component" value="Unassembled WGS sequence"/>
</dbReference>
<organism evidence="1 2">
    <name type="scientific">Pluteus cervinus</name>
    <dbReference type="NCBI Taxonomy" id="181527"/>
    <lineage>
        <taxon>Eukaryota</taxon>
        <taxon>Fungi</taxon>
        <taxon>Dikarya</taxon>
        <taxon>Basidiomycota</taxon>
        <taxon>Agaricomycotina</taxon>
        <taxon>Agaricomycetes</taxon>
        <taxon>Agaricomycetidae</taxon>
        <taxon>Agaricales</taxon>
        <taxon>Pluteineae</taxon>
        <taxon>Pluteaceae</taxon>
        <taxon>Pluteus</taxon>
    </lineage>
</organism>
<dbReference type="EMBL" id="ML208399">
    <property type="protein sequence ID" value="TFK66625.1"/>
    <property type="molecule type" value="Genomic_DNA"/>
</dbReference>
<evidence type="ECO:0000313" key="2">
    <source>
        <dbReference type="Proteomes" id="UP000308600"/>
    </source>
</evidence>
<name>A0ACD3ALJ1_9AGAR</name>